<protein>
    <submittedName>
        <fullName evidence="1">Uncharacterized protein</fullName>
    </submittedName>
</protein>
<organism evidence="1 2">
    <name type="scientific">Magallana gigas</name>
    <name type="common">Pacific oyster</name>
    <name type="synonym">Crassostrea gigas</name>
    <dbReference type="NCBI Taxonomy" id="29159"/>
    <lineage>
        <taxon>Eukaryota</taxon>
        <taxon>Metazoa</taxon>
        <taxon>Spiralia</taxon>
        <taxon>Lophotrochozoa</taxon>
        <taxon>Mollusca</taxon>
        <taxon>Bivalvia</taxon>
        <taxon>Autobranchia</taxon>
        <taxon>Pteriomorphia</taxon>
        <taxon>Ostreida</taxon>
        <taxon>Ostreoidea</taxon>
        <taxon>Ostreidae</taxon>
        <taxon>Magallana</taxon>
    </lineage>
</organism>
<sequence length="70" mass="8126">MIKIKQRRSVIKERASMRRMMIKRCGSMDTLTVTNDKLDTRSHLSDPNDLNRKSAVVVTYSIDDDNQKDV</sequence>
<dbReference type="AlphaFoldDB" id="A0A8W8NEM2"/>
<keyword evidence="2" id="KW-1185">Reference proteome</keyword>
<name>A0A8W8NEM2_MAGGI</name>
<evidence type="ECO:0000313" key="1">
    <source>
        <dbReference type="EnsemblMetazoa" id="G5492.8:cds"/>
    </source>
</evidence>
<dbReference type="Proteomes" id="UP000005408">
    <property type="component" value="Unassembled WGS sequence"/>
</dbReference>
<accession>A0A8W8NEM2</accession>
<reference evidence="1" key="1">
    <citation type="submission" date="2022-08" db="UniProtKB">
        <authorList>
            <consortium name="EnsemblMetazoa"/>
        </authorList>
    </citation>
    <scope>IDENTIFICATION</scope>
    <source>
        <strain evidence="1">05x7-T-G4-1.051#20</strain>
    </source>
</reference>
<evidence type="ECO:0000313" key="2">
    <source>
        <dbReference type="Proteomes" id="UP000005408"/>
    </source>
</evidence>
<proteinExistence type="predicted"/>
<dbReference type="EnsemblMetazoa" id="G5492.8">
    <property type="protein sequence ID" value="G5492.8:cds"/>
    <property type="gene ID" value="G5492"/>
</dbReference>